<dbReference type="PANTHER" id="PTHR23531:SF1">
    <property type="entry name" value="QUINOLENE RESISTANCE PROTEIN NORA"/>
    <property type="match status" value="1"/>
</dbReference>
<feature type="transmembrane region" description="Helical" evidence="5">
    <location>
        <begin position="68"/>
        <end position="84"/>
    </location>
</feature>
<evidence type="ECO:0000313" key="7">
    <source>
        <dbReference type="EMBL" id="GAB79360.1"/>
    </source>
</evidence>
<evidence type="ECO:0000256" key="1">
    <source>
        <dbReference type="ARBA" id="ARBA00004651"/>
    </source>
</evidence>
<dbReference type="eggNOG" id="COG2814">
    <property type="taxonomic scope" value="Bacteria"/>
</dbReference>
<dbReference type="GO" id="GO:0022857">
    <property type="term" value="F:transmembrane transporter activity"/>
    <property type="evidence" value="ECO:0007669"/>
    <property type="project" value="InterPro"/>
</dbReference>
<evidence type="ECO:0000256" key="4">
    <source>
        <dbReference type="ARBA" id="ARBA00023136"/>
    </source>
</evidence>
<evidence type="ECO:0000256" key="5">
    <source>
        <dbReference type="SAM" id="Phobius"/>
    </source>
</evidence>
<dbReference type="PROSITE" id="PS50850">
    <property type="entry name" value="MFS"/>
    <property type="match status" value="1"/>
</dbReference>
<dbReference type="InterPro" id="IPR020846">
    <property type="entry name" value="MFS_dom"/>
</dbReference>
<feature type="transmembrane region" description="Helical" evidence="5">
    <location>
        <begin position="357"/>
        <end position="378"/>
    </location>
</feature>
<feature type="domain" description="Major facilitator superfamily (MFS) profile" evidence="6">
    <location>
        <begin position="29"/>
        <end position="407"/>
    </location>
</feature>
<feature type="transmembrane region" description="Helical" evidence="5">
    <location>
        <begin position="126"/>
        <end position="146"/>
    </location>
</feature>
<gene>
    <name evidence="7" type="ORF">AUCHE_24_00130</name>
</gene>
<feature type="transmembrane region" description="Helical" evidence="5">
    <location>
        <begin position="30"/>
        <end position="48"/>
    </location>
</feature>
<evidence type="ECO:0000259" key="6">
    <source>
        <dbReference type="PROSITE" id="PS50850"/>
    </source>
</evidence>
<dbReference type="InterPro" id="IPR036259">
    <property type="entry name" value="MFS_trans_sf"/>
</dbReference>
<dbReference type="SUPFAM" id="SSF103473">
    <property type="entry name" value="MFS general substrate transporter"/>
    <property type="match status" value="1"/>
</dbReference>
<dbReference type="CDD" id="cd17489">
    <property type="entry name" value="MFS_YfcJ_like"/>
    <property type="match status" value="1"/>
</dbReference>
<proteinExistence type="predicted"/>
<feature type="transmembrane region" description="Helical" evidence="5">
    <location>
        <begin position="96"/>
        <end position="114"/>
    </location>
</feature>
<dbReference type="GO" id="GO:0005886">
    <property type="term" value="C:plasma membrane"/>
    <property type="evidence" value="ECO:0007669"/>
    <property type="project" value="UniProtKB-SubCell"/>
</dbReference>
<dbReference type="Pfam" id="PF07690">
    <property type="entry name" value="MFS_1"/>
    <property type="match status" value="1"/>
</dbReference>
<feature type="transmembrane region" description="Helical" evidence="5">
    <location>
        <begin position="158"/>
        <end position="180"/>
    </location>
</feature>
<sequence>MGARPRREWIPRGPSAHVWAEPEHLWTRSFILLGTSNFCLAMVFYLFMPTMAQYTRQAFGADAVDAGIATGMLIVGAIVARVFAGKYLDIVGRKKMLIAATLVYSLFSGAQAVAPTLGMLEAARFVAGLGFGAASTAMSASVQGVIPPRRRGEGTGWFGLSSTLATAAGPLLGLTIGHHWGIRASFLVGTVFCLFGTVFALGVRLPRVEVTPEQRRAAHSYHPREVVETSALPIAVLMTLLGTAYSGVLTFLGPFTTEAGFAEAAGLFFLGYAVTTVTCRPLTGRLLDLRGDRIVMYPTLLAFAGSMALLAVADSTGAVLASSALCGVGFGTLMSSAQAIVAALAPPHRIGLATSTFFLLFDVGTGLGPMFLGVVVTAVGYRGMYGVLAVVVLLALPLYHLVHGRRGLGPLARMAG</sequence>
<feature type="transmembrane region" description="Helical" evidence="5">
    <location>
        <begin position="319"/>
        <end position="345"/>
    </location>
</feature>
<dbReference type="Gene3D" id="1.20.1250.20">
    <property type="entry name" value="MFS general substrate transporter like domains"/>
    <property type="match status" value="1"/>
</dbReference>
<dbReference type="RefSeq" id="WP_006504118.1">
    <property type="nucleotide sequence ID" value="NZ_BAGZ01000024.1"/>
</dbReference>
<keyword evidence="2 5" id="KW-0812">Transmembrane</keyword>
<comment type="caution">
    <text evidence="7">The sequence shown here is derived from an EMBL/GenBank/DDBJ whole genome shotgun (WGS) entry which is preliminary data.</text>
</comment>
<keyword evidence="3 5" id="KW-1133">Transmembrane helix</keyword>
<evidence type="ECO:0000256" key="3">
    <source>
        <dbReference type="ARBA" id="ARBA00022989"/>
    </source>
</evidence>
<keyword evidence="4 5" id="KW-0472">Membrane</keyword>
<dbReference type="InterPro" id="IPR052714">
    <property type="entry name" value="MFS_Exporter"/>
</dbReference>
<protein>
    <submittedName>
        <fullName evidence="7">Putative major facilitator superfamily transporter</fullName>
    </submittedName>
</protein>
<name>K6VVI8_9MICO</name>
<feature type="transmembrane region" description="Helical" evidence="5">
    <location>
        <begin position="226"/>
        <end position="252"/>
    </location>
</feature>
<dbReference type="AlphaFoldDB" id="K6VVI8"/>
<feature type="transmembrane region" description="Helical" evidence="5">
    <location>
        <begin position="294"/>
        <end position="313"/>
    </location>
</feature>
<dbReference type="Proteomes" id="UP000008495">
    <property type="component" value="Unassembled WGS sequence"/>
</dbReference>
<dbReference type="STRING" id="100225.SAMN05421595_3098"/>
<comment type="subcellular location">
    <subcellularLocation>
        <location evidence="1">Cell membrane</location>
        <topology evidence="1">Multi-pass membrane protein</topology>
    </subcellularLocation>
</comment>
<feature type="transmembrane region" description="Helical" evidence="5">
    <location>
        <begin position="186"/>
        <end position="205"/>
    </location>
</feature>
<dbReference type="InterPro" id="IPR005829">
    <property type="entry name" value="Sugar_transporter_CS"/>
</dbReference>
<dbReference type="EMBL" id="BAGZ01000024">
    <property type="protein sequence ID" value="GAB79360.1"/>
    <property type="molecule type" value="Genomic_DNA"/>
</dbReference>
<organism evidence="7 8">
    <name type="scientific">Austwickia chelonae NBRC 105200</name>
    <dbReference type="NCBI Taxonomy" id="1184607"/>
    <lineage>
        <taxon>Bacteria</taxon>
        <taxon>Bacillati</taxon>
        <taxon>Actinomycetota</taxon>
        <taxon>Actinomycetes</taxon>
        <taxon>Micrococcales</taxon>
        <taxon>Dermatophilaceae</taxon>
        <taxon>Austwickia</taxon>
    </lineage>
</organism>
<feature type="transmembrane region" description="Helical" evidence="5">
    <location>
        <begin position="384"/>
        <end position="402"/>
    </location>
</feature>
<evidence type="ECO:0000256" key="2">
    <source>
        <dbReference type="ARBA" id="ARBA00022692"/>
    </source>
</evidence>
<dbReference type="InterPro" id="IPR011701">
    <property type="entry name" value="MFS"/>
</dbReference>
<dbReference type="PROSITE" id="PS00216">
    <property type="entry name" value="SUGAR_TRANSPORT_1"/>
    <property type="match status" value="1"/>
</dbReference>
<dbReference type="PANTHER" id="PTHR23531">
    <property type="entry name" value="QUINOLENE RESISTANCE PROTEIN NORA"/>
    <property type="match status" value="1"/>
</dbReference>
<reference evidence="7 8" key="1">
    <citation type="submission" date="2012-08" db="EMBL/GenBank/DDBJ databases">
        <title>Whole genome shotgun sequence of Austwickia chelonae NBRC 105200.</title>
        <authorList>
            <person name="Yoshida I."/>
            <person name="Hosoyama A."/>
            <person name="Tsuchikane K."/>
            <person name="Katsumata H."/>
            <person name="Ando Y."/>
            <person name="Ohji S."/>
            <person name="Hamada M."/>
            <person name="Tamura T."/>
            <person name="Yamazoe A."/>
            <person name="Yamazaki S."/>
            <person name="Fujita N."/>
        </authorList>
    </citation>
    <scope>NUCLEOTIDE SEQUENCE [LARGE SCALE GENOMIC DNA]</scope>
    <source>
        <strain evidence="7 8">NBRC 105200</strain>
    </source>
</reference>
<keyword evidence="8" id="KW-1185">Reference proteome</keyword>
<evidence type="ECO:0000313" key="8">
    <source>
        <dbReference type="Proteomes" id="UP000008495"/>
    </source>
</evidence>
<accession>K6VVI8</accession>
<dbReference type="OrthoDB" id="9814001at2"/>